<proteinExistence type="predicted"/>
<dbReference type="EMBL" id="CP018099">
    <property type="protein sequence ID" value="APF20339.1"/>
    <property type="molecule type" value="Genomic_DNA"/>
</dbReference>
<keyword evidence="1" id="KW-0812">Transmembrane</keyword>
<reference evidence="5 6" key="1">
    <citation type="submission" date="2011-09" db="EMBL/GenBank/DDBJ databases">
        <title>The permanent draft genome of Caldithrix abyssi DSM 13497.</title>
        <authorList>
            <consortium name="US DOE Joint Genome Institute (JGI-PGF)"/>
            <person name="Lucas S."/>
            <person name="Han J."/>
            <person name="Lapidus A."/>
            <person name="Bruce D."/>
            <person name="Goodwin L."/>
            <person name="Pitluck S."/>
            <person name="Peters L."/>
            <person name="Kyrpides N."/>
            <person name="Mavromatis K."/>
            <person name="Ivanova N."/>
            <person name="Mikhailova N."/>
            <person name="Chertkov O."/>
            <person name="Detter J.C."/>
            <person name="Tapia R."/>
            <person name="Han C."/>
            <person name="Land M."/>
            <person name="Hauser L."/>
            <person name="Markowitz V."/>
            <person name="Cheng J.-F."/>
            <person name="Hugenholtz P."/>
            <person name="Woyke T."/>
            <person name="Wu D."/>
            <person name="Spring S."/>
            <person name="Brambilla E."/>
            <person name="Klenk H.-P."/>
            <person name="Eisen J.A."/>
        </authorList>
    </citation>
    <scope>NUCLEOTIDE SEQUENCE [LARGE SCALE GENOMIC DNA]</scope>
    <source>
        <strain evidence="5 6">DSM 13497</strain>
    </source>
</reference>
<dbReference type="Proteomes" id="UP000004671">
    <property type="component" value="Chromosome"/>
</dbReference>
<dbReference type="RefSeq" id="WP_006927356.1">
    <property type="nucleotide sequence ID" value="NZ_CM001402.1"/>
</dbReference>
<dbReference type="InParanoid" id="H1XQI2"/>
<keyword evidence="6" id="KW-1185">Reference proteome</keyword>
<dbReference type="AlphaFoldDB" id="H1XQI2"/>
<evidence type="ECO:0000313" key="7">
    <source>
        <dbReference type="Proteomes" id="UP000183868"/>
    </source>
</evidence>
<dbReference type="KEGG" id="caby:Cabys_3593"/>
<reference evidence="2 7" key="2">
    <citation type="submission" date="2016-11" db="EMBL/GenBank/DDBJ databases">
        <title>Genomic analysis of Caldithrix abyssi and proposal of a novel bacterial phylum Caldithrichaeota.</title>
        <authorList>
            <person name="Kublanov I."/>
            <person name="Sigalova O."/>
            <person name="Gavrilov S."/>
            <person name="Lebedinsky A."/>
            <person name="Ivanova N."/>
            <person name="Daum C."/>
            <person name="Reddy T."/>
            <person name="Klenk H.P."/>
            <person name="Goker M."/>
            <person name="Reva O."/>
            <person name="Miroshnichenko M."/>
            <person name="Kyprides N."/>
            <person name="Woyke T."/>
            <person name="Gelfand M."/>
        </authorList>
    </citation>
    <scope>NUCLEOTIDE SEQUENCE [LARGE SCALE GENOMIC DNA]</scope>
    <source>
        <strain evidence="2 7">LF13</strain>
    </source>
</reference>
<name>H1XQI2_CALAY</name>
<evidence type="ECO:0000313" key="4">
    <source>
        <dbReference type="EMBL" id="EHO40390.1"/>
    </source>
</evidence>
<gene>
    <name evidence="2" type="ORF">Cabys_221</name>
    <name evidence="3" type="ORF">Cabys_3593</name>
    <name evidence="4" type="ORF">Calab_0751</name>
    <name evidence="5" type="ORF">Calab_1508</name>
</gene>
<evidence type="ECO:0000313" key="5">
    <source>
        <dbReference type="EMBL" id="EHO41128.1"/>
    </source>
</evidence>
<dbReference type="PaxDb" id="880073-Calab_0751"/>
<dbReference type="EMBL" id="CP018099">
    <property type="protein sequence ID" value="APF16972.1"/>
    <property type="molecule type" value="Genomic_DNA"/>
</dbReference>
<keyword evidence="1" id="KW-0472">Membrane</keyword>
<keyword evidence="1" id="KW-1133">Transmembrane helix</keyword>
<evidence type="ECO:0000256" key="1">
    <source>
        <dbReference type="SAM" id="Phobius"/>
    </source>
</evidence>
<dbReference type="STRING" id="880073.Cabys_221"/>
<organism evidence="5 6">
    <name type="scientific">Caldithrix abyssi DSM 13497</name>
    <dbReference type="NCBI Taxonomy" id="880073"/>
    <lineage>
        <taxon>Bacteria</taxon>
        <taxon>Pseudomonadati</taxon>
        <taxon>Calditrichota</taxon>
        <taxon>Calditrichia</taxon>
        <taxon>Calditrichales</taxon>
        <taxon>Calditrichaceae</taxon>
        <taxon>Caldithrix</taxon>
    </lineage>
</organism>
<evidence type="ECO:0000313" key="3">
    <source>
        <dbReference type="EMBL" id="APF20339.1"/>
    </source>
</evidence>
<accession>H1XQI2</accession>
<dbReference type="KEGG" id="caby:Cabys_221"/>
<feature type="transmembrane region" description="Helical" evidence="1">
    <location>
        <begin position="6"/>
        <end position="26"/>
    </location>
</feature>
<sequence>MFKDDLIFFLIWIIVFLLTWIIELKIREKRLNLELKKERFVKAQLYKMLRLKRRVKISLN</sequence>
<dbReference type="HOGENOM" id="CLU_2932527_0_0_0"/>
<dbReference type="Proteomes" id="UP000183868">
    <property type="component" value="Chromosome"/>
</dbReference>
<protein>
    <submittedName>
        <fullName evidence="5">Uncharacterized protein</fullName>
    </submittedName>
</protein>
<dbReference type="EMBL" id="CM001402">
    <property type="protein sequence ID" value="EHO40390.1"/>
    <property type="molecule type" value="Genomic_DNA"/>
</dbReference>
<evidence type="ECO:0000313" key="6">
    <source>
        <dbReference type="Proteomes" id="UP000004671"/>
    </source>
</evidence>
<dbReference type="EMBL" id="CM001402">
    <property type="protein sequence ID" value="EHO41128.1"/>
    <property type="molecule type" value="Genomic_DNA"/>
</dbReference>
<evidence type="ECO:0000313" key="2">
    <source>
        <dbReference type="EMBL" id="APF16972.1"/>
    </source>
</evidence>